<comment type="caution">
    <text evidence="1">The sequence shown here is derived from an EMBL/GenBank/DDBJ whole genome shotgun (WGS) entry which is preliminary data.</text>
</comment>
<dbReference type="EMBL" id="JAZGLY010000001">
    <property type="protein sequence ID" value="MEE6185772.1"/>
    <property type="molecule type" value="Genomic_DNA"/>
</dbReference>
<sequence>MQLAKIHLSSQQMKLVSNPEWILTKNAILQHIQSAFGDLFAEQQQCISTVVLPEAIRKTGGKISKGENYLGLPWIVLDHPRFFTRTDIFAIRTMFWWGKCFSTTLHLSGQWQQHFSEKLLAAFEILQKHDFRIAYQGHEWVHDVNDSSYLSLQQIKQEEFGRILKQASFVKIAACTAITNANTATRILMNQFDILVSAIK</sequence>
<reference evidence="1 2" key="1">
    <citation type="submission" date="2024-01" db="EMBL/GenBank/DDBJ databases">
        <title>Niabella digestum sp. nov., isolated from waste digestion system.</title>
        <authorList>
            <person name="Zhang L."/>
        </authorList>
    </citation>
    <scope>NUCLEOTIDE SEQUENCE [LARGE SCALE GENOMIC DNA]</scope>
    <source>
        <strain evidence="1 2">A18</strain>
    </source>
</reference>
<accession>A0ABU7RCQ5</accession>
<evidence type="ECO:0000313" key="1">
    <source>
        <dbReference type="EMBL" id="MEE6185772.1"/>
    </source>
</evidence>
<evidence type="ECO:0000313" key="2">
    <source>
        <dbReference type="Proteomes" id="UP001357452"/>
    </source>
</evidence>
<organism evidence="1 2">
    <name type="scientific">Niabella digestorum</name>
    <dbReference type="NCBI Taxonomy" id="3117701"/>
    <lineage>
        <taxon>Bacteria</taxon>
        <taxon>Pseudomonadati</taxon>
        <taxon>Bacteroidota</taxon>
        <taxon>Chitinophagia</taxon>
        <taxon>Chitinophagales</taxon>
        <taxon>Chitinophagaceae</taxon>
        <taxon>Niabella</taxon>
    </lineage>
</organism>
<name>A0ABU7RCQ5_9BACT</name>
<dbReference type="Proteomes" id="UP001357452">
    <property type="component" value="Unassembled WGS sequence"/>
</dbReference>
<keyword evidence="2" id="KW-1185">Reference proteome</keyword>
<protein>
    <submittedName>
        <fullName evidence="1">Uncharacterized protein</fullName>
    </submittedName>
</protein>
<proteinExistence type="predicted"/>
<dbReference type="RefSeq" id="WP_330973180.1">
    <property type="nucleotide sequence ID" value="NZ_JAZGLY010000001.1"/>
</dbReference>
<gene>
    <name evidence="1" type="ORF">V2H41_00665</name>
</gene>